<reference evidence="1 2" key="1">
    <citation type="journal article" date="2012" name="PLoS Pathog.">
        <title>Diverse lifestyles and strategies of plant pathogenesis encoded in the genomes of eighteen Dothideomycetes fungi.</title>
        <authorList>
            <person name="Ohm R.A."/>
            <person name="Feau N."/>
            <person name="Henrissat B."/>
            <person name="Schoch C.L."/>
            <person name="Horwitz B.A."/>
            <person name="Barry K.W."/>
            <person name="Condon B.J."/>
            <person name="Copeland A.C."/>
            <person name="Dhillon B."/>
            <person name="Glaser F."/>
            <person name="Hesse C.N."/>
            <person name="Kosti I."/>
            <person name="LaButti K."/>
            <person name="Lindquist E.A."/>
            <person name="Lucas S."/>
            <person name="Salamov A.A."/>
            <person name="Bradshaw R.E."/>
            <person name="Ciuffetti L."/>
            <person name="Hamelin R.C."/>
            <person name="Kema G.H.J."/>
            <person name="Lawrence C."/>
            <person name="Scott J.A."/>
            <person name="Spatafora J.W."/>
            <person name="Turgeon B.G."/>
            <person name="de Wit P.J.G.M."/>
            <person name="Zhong S."/>
            <person name="Goodwin S.B."/>
            <person name="Grigoriev I.V."/>
        </authorList>
    </citation>
    <scope>NUCLEOTIDE SEQUENCE [LARGE SCALE GENOMIC DNA]</scope>
    <source>
        <strain evidence="1 2">CIRAD86</strain>
    </source>
</reference>
<dbReference type="EMBL" id="KB446559">
    <property type="protein sequence ID" value="EME82406.1"/>
    <property type="molecule type" value="Genomic_DNA"/>
</dbReference>
<gene>
    <name evidence="1" type="ORF">MYCFIDRAFT_175948</name>
</gene>
<dbReference type="KEGG" id="pfj:MYCFIDRAFT_175948"/>
<evidence type="ECO:0000313" key="2">
    <source>
        <dbReference type="Proteomes" id="UP000016932"/>
    </source>
</evidence>
<organism evidence="1 2">
    <name type="scientific">Pseudocercospora fijiensis (strain CIRAD86)</name>
    <name type="common">Black leaf streak disease fungus</name>
    <name type="synonym">Mycosphaerella fijiensis</name>
    <dbReference type="NCBI Taxonomy" id="383855"/>
    <lineage>
        <taxon>Eukaryota</taxon>
        <taxon>Fungi</taxon>
        <taxon>Dikarya</taxon>
        <taxon>Ascomycota</taxon>
        <taxon>Pezizomycotina</taxon>
        <taxon>Dothideomycetes</taxon>
        <taxon>Dothideomycetidae</taxon>
        <taxon>Mycosphaerellales</taxon>
        <taxon>Mycosphaerellaceae</taxon>
        <taxon>Pseudocercospora</taxon>
    </lineage>
</organism>
<sequence>MLVQSLRASNGRCSNGYPSLLQLISFLAVNEGEEGYTRVAEVGIPTPSTRNVAWYTAETRYPAYPLEVAHPCRQAYPREWTNCNGAFDSVISPPFHDVSTDIEKLYFDLRA</sequence>
<dbReference type="AlphaFoldDB" id="M3ACX9"/>
<dbReference type="VEuPathDB" id="FungiDB:MYCFIDRAFT_175948"/>
<evidence type="ECO:0000313" key="1">
    <source>
        <dbReference type="EMBL" id="EME82406.1"/>
    </source>
</evidence>
<keyword evidence="2" id="KW-1185">Reference proteome</keyword>
<proteinExistence type="predicted"/>
<dbReference type="Proteomes" id="UP000016932">
    <property type="component" value="Unassembled WGS sequence"/>
</dbReference>
<name>M3ACX9_PSEFD</name>
<accession>M3ACX9</accession>
<dbReference type="HOGENOM" id="CLU_2159531_0_0_1"/>
<dbReference type="GeneID" id="19333472"/>
<protein>
    <submittedName>
        <fullName evidence="1">Uncharacterized protein</fullName>
    </submittedName>
</protein>
<dbReference type="RefSeq" id="XP_007927779.1">
    <property type="nucleotide sequence ID" value="XM_007929588.1"/>
</dbReference>